<organism evidence="3 4">
    <name type="scientific">Gonium pectorale</name>
    <name type="common">Green alga</name>
    <dbReference type="NCBI Taxonomy" id="33097"/>
    <lineage>
        <taxon>Eukaryota</taxon>
        <taxon>Viridiplantae</taxon>
        <taxon>Chlorophyta</taxon>
        <taxon>core chlorophytes</taxon>
        <taxon>Chlorophyceae</taxon>
        <taxon>CS clade</taxon>
        <taxon>Chlamydomonadales</taxon>
        <taxon>Volvocaceae</taxon>
        <taxon>Gonium</taxon>
    </lineage>
</organism>
<keyword evidence="1" id="KW-0175">Coiled coil</keyword>
<feature type="compositionally biased region" description="Low complexity" evidence="2">
    <location>
        <begin position="160"/>
        <end position="174"/>
    </location>
</feature>
<name>A0A150GA27_GONPE</name>
<evidence type="ECO:0000313" key="3">
    <source>
        <dbReference type="EMBL" id="KXZ46623.1"/>
    </source>
</evidence>
<evidence type="ECO:0000256" key="2">
    <source>
        <dbReference type="SAM" id="MobiDB-lite"/>
    </source>
</evidence>
<dbReference type="Proteomes" id="UP000075714">
    <property type="component" value="Unassembled WGS sequence"/>
</dbReference>
<dbReference type="EMBL" id="LSYV01000043">
    <property type="protein sequence ID" value="KXZ46623.1"/>
    <property type="molecule type" value="Genomic_DNA"/>
</dbReference>
<reference evidence="4" key="1">
    <citation type="journal article" date="2016" name="Nat. Commun.">
        <title>The Gonium pectorale genome demonstrates co-option of cell cycle regulation during the evolution of multicellularity.</title>
        <authorList>
            <person name="Hanschen E.R."/>
            <person name="Marriage T.N."/>
            <person name="Ferris P.J."/>
            <person name="Hamaji T."/>
            <person name="Toyoda A."/>
            <person name="Fujiyama A."/>
            <person name="Neme R."/>
            <person name="Noguchi H."/>
            <person name="Minakuchi Y."/>
            <person name="Suzuki M."/>
            <person name="Kawai-Toyooka H."/>
            <person name="Smith D.R."/>
            <person name="Sparks H."/>
            <person name="Anderson J."/>
            <person name="Bakaric R."/>
            <person name="Luria V."/>
            <person name="Karger A."/>
            <person name="Kirschner M.W."/>
            <person name="Durand P.M."/>
            <person name="Michod R.E."/>
            <person name="Nozaki H."/>
            <person name="Olson B.J."/>
        </authorList>
    </citation>
    <scope>NUCLEOTIDE SEQUENCE [LARGE SCALE GENOMIC DNA]</scope>
    <source>
        <strain evidence="4">NIES-2863</strain>
    </source>
</reference>
<feature type="region of interest" description="Disordered" evidence="2">
    <location>
        <begin position="323"/>
        <end position="347"/>
    </location>
</feature>
<proteinExistence type="predicted"/>
<keyword evidence="4" id="KW-1185">Reference proteome</keyword>
<evidence type="ECO:0000256" key="1">
    <source>
        <dbReference type="SAM" id="Coils"/>
    </source>
</evidence>
<evidence type="ECO:0000313" key="4">
    <source>
        <dbReference type="Proteomes" id="UP000075714"/>
    </source>
</evidence>
<feature type="coiled-coil region" evidence="1">
    <location>
        <begin position="219"/>
        <end position="253"/>
    </location>
</feature>
<protein>
    <submittedName>
        <fullName evidence="3">Uncharacterized protein</fullName>
    </submittedName>
</protein>
<feature type="region of interest" description="Disordered" evidence="2">
    <location>
        <begin position="141"/>
        <end position="174"/>
    </location>
</feature>
<sequence length="451" mass="46487">MLTRLHLATCCVRALQYKGFEQERRGDGGLLSPEPPELPARFPSSATRFGGGSGLTGRIGAGGEPTNATAAVRAARRRPSADGAQPTARSLSLFSRLEAIKVPYLEQQREILEAETRDLELLIEVVTQQRDAARERVEGLRREAASTFQPLSRKLPAGPPAASAAAPSPAADGAVRQPGVTGAFWELDACGTEAAAGSCHQLEAFGEAEAVCEAECAHAGVLERRRRQLVAEREAAQRLLARKGSELAAAKRNLQALCDRTTAALEAMGHHLAAAAARSGGSGAQAVAVQEQTAQEGAEAAERIAGGAVGAAEMPAEVPAPQSACCGGAATASGAAEAGSAPPSAEAVLQPAAWTPAMAPRTAADGAGPAVAWPQANGAETEMAETEVAEMEVAEAASEPTGEAQHRWWNVTAWLGKFTLVALAGFAPAAVLRQLLGYGSLADALVLFFDV</sequence>
<dbReference type="AlphaFoldDB" id="A0A150GA27"/>
<accession>A0A150GA27</accession>
<gene>
    <name evidence="3" type="ORF">GPECTOR_42g834</name>
</gene>
<comment type="caution">
    <text evidence="3">The sequence shown here is derived from an EMBL/GenBank/DDBJ whole genome shotgun (WGS) entry which is preliminary data.</text>
</comment>